<gene>
    <name evidence="2" type="ORF">EDM58_23825</name>
</gene>
<proteinExistence type="predicted"/>
<dbReference type="AlphaFoldDB" id="A0A3M8C2H2"/>
<organism evidence="2 3">
    <name type="scientific">Brevibacillus panacihumi</name>
    <dbReference type="NCBI Taxonomy" id="497735"/>
    <lineage>
        <taxon>Bacteria</taxon>
        <taxon>Bacillati</taxon>
        <taxon>Bacillota</taxon>
        <taxon>Bacilli</taxon>
        <taxon>Bacillales</taxon>
        <taxon>Paenibacillaceae</taxon>
        <taxon>Brevibacillus</taxon>
    </lineage>
</organism>
<protein>
    <submittedName>
        <fullName evidence="2">Uncharacterized protein</fullName>
    </submittedName>
</protein>
<reference evidence="2 3" key="1">
    <citation type="submission" date="2018-10" db="EMBL/GenBank/DDBJ databases">
        <title>Phylogenomics of Brevibacillus.</title>
        <authorList>
            <person name="Dunlap C."/>
        </authorList>
    </citation>
    <scope>NUCLEOTIDE SEQUENCE [LARGE SCALE GENOMIC DNA]</scope>
    <source>
        <strain evidence="2 3">JCM 15085</strain>
    </source>
</reference>
<evidence type="ECO:0000313" key="3">
    <source>
        <dbReference type="Proteomes" id="UP000281915"/>
    </source>
</evidence>
<dbReference type="RefSeq" id="WP_122915541.1">
    <property type="nucleotide sequence ID" value="NZ_RHHT01000073.1"/>
</dbReference>
<sequence length="197" mass="21795">MIRMQGKYRLTFPVTPAEIQFRGYGNDTENTTSITLASNTRIAGRRPKAISFDFFLPGNPDAHYIEVEGYQGPRQWLAGLERLTGSEVLLTIDELDLAWNVLIGPCDGRFSGKQVDYHGSIELPLFVKDEFLSWSNQTQLLAPSAVVVKQQAARPNTSGKKAKKPSSKTTEGPSEQQTANRIAIDRKLASVNRVIGT</sequence>
<comment type="caution">
    <text evidence="2">The sequence shown here is derived from an EMBL/GenBank/DDBJ whole genome shotgun (WGS) entry which is preliminary data.</text>
</comment>
<feature type="region of interest" description="Disordered" evidence="1">
    <location>
        <begin position="151"/>
        <end position="181"/>
    </location>
</feature>
<accession>A0A3M8C2H2</accession>
<dbReference type="EMBL" id="RHHT01000073">
    <property type="protein sequence ID" value="RNB69866.1"/>
    <property type="molecule type" value="Genomic_DNA"/>
</dbReference>
<dbReference type="Proteomes" id="UP000281915">
    <property type="component" value="Unassembled WGS sequence"/>
</dbReference>
<name>A0A3M8C2H2_9BACL</name>
<feature type="compositionally biased region" description="Polar residues" evidence="1">
    <location>
        <begin position="167"/>
        <end position="180"/>
    </location>
</feature>
<evidence type="ECO:0000256" key="1">
    <source>
        <dbReference type="SAM" id="MobiDB-lite"/>
    </source>
</evidence>
<evidence type="ECO:0000313" key="2">
    <source>
        <dbReference type="EMBL" id="RNB69866.1"/>
    </source>
</evidence>